<reference evidence="7" key="1">
    <citation type="submission" date="2023-07" db="EMBL/GenBank/DDBJ databases">
        <title>Conexibacter stalactiti sp. nov., isolated from stalactites in a lava cave and emended description of the genus Conexibacter.</title>
        <authorList>
            <person name="Lee S.D."/>
        </authorList>
    </citation>
    <scope>NUCLEOTIDE SEQUENCE [LARGE SCALE GENOMIC DNA]</scope>
    <source>
        <strain evidence="7">KCTC 39840</strain>
    </source>
</reference>
<feature type="domain" description="HTH luxR-type" evidence="5">
    <location>
        <begin position="440"/>
        <end position="505"/>
    </location>
</feature>
<feature type="domain" description="HTH luxR-type" evidence="5">
    <location>
        <begin position="201"/>
        <end position="266"/>
    </location>
</feature>
<dbReference type="SMART" id="SM00421">
    <property type="entry name" value="HTH_LUXR"/>
    <property type="match status" value="2"/>
</dbReference>
<evidence type="ECO:0000256" key="4">
    <source>
        <dbReference type="SAM" id="MobiDB-lite"/>
    </source>
</evidence>
<evidence type="ECO:0000313" key="7">
    <source>
        <dbReference type="Proteomes" id="UP001284601"/>
    </source>
</evidence>
<name>A0ABU4HKJ7_9ACTN</name>
<feature type="region of interest" description="Disordered" evidence="4">
    <location>
        <begin position="1"/>
        <end position="30"/>
    </location>
</feature>
<comment type="caution">
    <text evidence="6">The sequence shown here is derived from an EMBL/GenBank/DDBJ whole genome shotgun (WGS) entry which is preliminary data.</text>
</comment>
<keyword evidence="2" id="KW-0238">DNA-binding</keyword>
<sequence length="517" mass="54602">MGASGVPGGVVVRRDGGSRSGRGDGSPQVSHAADARLTDAAGALSVIVLEAVARQLHPDAATFFTVDSADEVRRSIVHREGSPRAAVATVASWKQALREIDPLAPRALSTVRSAVATFADVGGIEVAVLRRPRVEATYRRIGVVNDARLLVRAGDRVVAGVTLWRRLRSRRWTPQQLETLAALQPLVEHAYLEAVGDAPGEDLLMATLTSREREVARLIARGATNAEIARALRIGLETVKSHTRAILMKLGARTRRDVMRRLAPASEPAAAAADDEEAAGRLLGALLRWSRSRFDGSAGGYAVLSGRGNVIDGATALAEATGDRRSAERSRALHAALLTPAFVRRVIGEGANWDVVAAAATHPHPDRVDALAAAARWSSPLVLVVRLHGRAAGLVWVVRARRSDRGEGRAVADVRAMQPLVEAAAAPLLRRAVTRAPAPAGFVPAGLTPREWEVARLSTAGASNAEIAQALGISEATVKSHMTRVLVKCGVRSRAQLIALVQRHPTTAGGPSCARLG</sequence>
<dbReference type="Gene3D" id="1.10.10.10">
    <property type="entry name" value="Winged helix-like DNA-binding domain superfamily/Winged helix DNA-binding domain"/>
    <property type="match status" value="2"/>
</dbReference>
<dbReference type="PANTHER" id="PTHR44688">
    <property type="entry name" value="DNA-BINDING TRANSCRIPTIONAL ACTIVATOR DEVR_DOSR"/>
    <property type="match status" value="1"/>
</dbReference>
<protein>
    <submittedName>
        <fullName evidence="6">Helix-turn-helix transcriptional regulator</fullName>
    </submittedName>
</protein>
<dbReference type="InterPro" id="IPR016032">
    <property type="entry name" value="Sig_transdc_resp-reg_C-effctor"/>
</dbReference>
<gene>
    <name evidence="6" type="ORF">R7226_05760</name>
</gene>
<dbReference type="RefSeq" id="WP_318596088.1">
    <property type="nucleotide sequence ID" value="NZ_JAWSTH010000009.1"/>
</dbReference>
<keyword evidence="7" id="KW-1185">Reference proteome</keyword>
<dbReference type="PROSITE" id="PS00622">
    <property type="entry name" value="HTH_LUXR_1"/>
    <property type="match status" value="2"/>
</dbReference>
<evidence type="ECO:0000256" key="1">
    <source>
        <dbReference type="ARBA" id="ARBA00023015"/>
    </source>
</evidence>
<dbReference type="EMBL" id="JAWSTH010000009">
    <property type="protein sequence ID" value="MDW5593829.1"/>
    <property type="molecule type" value="Genomic_DNA"/>
</dbReference>
<evidence type="ECO:0000256" key="2">
    <source>
        <dbReference type="ARBA" id="ARBA00023125"/>
    </source>
</evidence>
<proteinExistence type="predicted"/>
<keyword evidence="3" id="KW-0804">Transcription</keyword>
<dbReference type="PANTHER" id="PTHR44688:SF16">
    <property type="entry name" value="DNA-BINDING TRANSCRIPTIONAL ACTIVATOR DEVR_DOSR"/>
    <property type="match status" value="1"/>
</dbReference>
<dbReference type="PROSITE" id="PS50043">
    <property type="entry name" value="HTH_LUXR_2"/>
    <property type="match status" value="2"/>
</dbReference>
<keyword evidence="1" id="KW-0805">Transcription regulation</keyword>
<dbReference type="InterPro" id="IPR000792">
    <property type="entry name" value="Tscrpt_reg_LuxR_C"/>
</dbReference>
<dbReference type="SUPFAM" id="SSF46894">
    <property type="entry name" value="C-terminal effector domain of the bipartite response regulators"/>
    <property type="match status" value="2"/>
</dbReference>
<organism evidence="6 7">
    <name type="scientific">Conexibacter stalactiti</name>
    <dbReference type="NCBI Taxonomy" id="1940611"/>
    <lineage>
        <taxon>Bacteria</taxon>
        <taxon>Bacillati</taxon>
        <taxon>Actinomycetota</taxon>
        <taxon>Thermoleophilia</taxon>
        <taxon>Solirubrobacterales</taxon>
        <taxon>Conexibacteraceae</taxon>
        <taxon>Conexibacter</taxon>
    </lineage>
</organism>
<evidence type="ECO:0000259" key="5">
    <source>
        <dbReference type="PROSITE" id="PS50043"/>
    </source>
</evidence>
<dbReference type="InterPro" id="IPR036388">
    <property type="entry name" value="WH-like_DNA-bd_sf"/>
</dbReference>
<dbReference type="Pfam" id="PF00196">
    <property type="entry name" value="GerE"/>
    <property type="match status" value="2"/>
</dbReference>
<evidence type="ECO:0000313" key="6">
    <source>
        <dbReference type="EMBL" id="MDW5593829.1"/>
    </source>
</evidence>
<evidence type="ECO:0000256" key="3">
    <source>
        <dbReference type="ARBA" id="ARBA00023163"/>
    </source>
</evidence>
<accession>A0ABU4HKJ7</accession>
<dbReference type="Proteomes" id="UP001284601">
    <property type="component" value="Unassembled WGS sequence"/>
</dbReference>
<dbReference type="CDD" id="cd06170">
    <property type="entry name" value="LuxR_C_like"/>
    <property type="match status" value="2"/>
</dbReference>
<dbReference type="PRINTS" id="PR00038">
    <property type="entry name" value="HTHLUXR"/>
</dbReference>